<keyword evidence="3" id="KW-1003">Cell membrane</keyword>
<dbReference type="InterPro" id="IPR044049">
    <property type="entry name" value="EccD_transm"/>
</dbReference>
<evidence type="ECO:0000256" key="5">
    <source>
        <dbReference type="ARBA" id="ARBA00022989"/>
    </source>
</evidence>
<feature type="transmembrane region" description="Helical" evidence="7">
    <location>
        <begin position="239"/>
        <end position="262"/>
    </location>
</feature>
<comment type="similarity">
    <text evidence="2">Belongs to the EccD/Snm4 family.</text>
</comment>
<dbReference type="OrthoDB" id="4156660at2"/>
<comment type="caution">
    <text evidence="9">The sequence shown here is derived from an EMBL/GenBank/DDBJ whole genome shotgun (WGS) entry which is preliminary data.</text>
</comment>
<evidence type="ECO:0000256" key="7">
    <source>
        <dbReference type="SAM" id="Phobius"/>
    </source>
</evidence>
<dbReference type="Pfam" id="PF08817">
    <property type="entry name" value="YukD"/>
    <property type="match status" value="1"/>
</dbReference>
<name>A0A502ED28_9MYCO</name>
<dbReference type="InterPro" id="IPR006707">
    <property type="entry name" value="T7SS_EccD"/>
</dbReference>
<feature type="transmembrane region" description="Helical" evidence="7">
    <location>
        <begin position="283"/>
        <end position="304"/>
    </location>
</feature>
<feature type="transmembrane region" description="Helical" evidence="7">
    <location>
        <begin position="216"/>
        <end position="233"/>
    </location>
</feature>
<evidence type="ECO:0000256" key="3">
    <source>
        <dbReference type="ARBA" id="ARBA00022475"/>
    </source>
</evidence>
<keyword evidence="4 7" id="KW-0812">Transmembrane</keyword>
<feature type="transmembrane region" description="Helical" evidence="7">
    <location>
        <begin position="398"/>
        <end position="420"/>
    </location>
</feature>
<organism evidence="9 10">
    <name type="scientific">Mycolicibacterium hodleri</name>
    <dbReference type="NCBI Taxonomy" id="49897"/>
    <lineage>
        <taxon>Bacteria</taxon>
        <taxon>Bacillati</taxon>
        <taxon>Actinomycetota</taxon>
        <taxon>Actinomycetes</taxon>
        <taxon>Mycobacteriales</taxon>
        <taxon>Mycobacteriaceae</taxon>
        <taxon>Mycolicibacterium</taxon>
    </lineage>
</organism>
<evidence type="ECO:0000313" key="9">
    <source>
        <dbReference type="EMBL" id="TPG34396.1"/>
    </source>
</evidence>
<evidence type="ECO:0000256" key="1">
    <source>
        <dbReference type="ARBA" id="ARBA00004651"/>
    </source>
</evidence>
<keyword evidence="5 7" id="KW-1133">Transmembrane helix</keyword>
<feature type="transmembrane region" description="Helical" evidence="7">
    <location>
        <begin position="342"/>
        <end position="360"/>
    </location>
</feature>
<feature type="transmembrane region" description="Helical" evidence="7">
    <location>
        <begin position="114"/>
        <end position="134"/>
    </location>
</feature>
<sequence length="426" mass="42392">MSVSRVCIQADRDGDPVAVDVALPSGAPVGALLPALVELVDDRVFPGGEVRRWRLNRLPGGILEESLSLTDNGVRDGELLILTPDDAPALGPLRRSAYHEASASDDSGCYVDRFLPGTICVLAAALAAVALSWTAGSETATVNAIIAAVGAACAAGMTIATGYPTAPSLAVVCLSCATGFLAVPAGPATPNVFLAATAAASASLLMMRLSGRASPALTATAASSVLVAIMTLVPIPVAAIGAALSTAALALLALAPRLSVVAAGLGPDRWHGDLTKRAHTGHAILSGLLAGGTASAVAGVLVVAGAENAGVPATARIVTFTALIGGVLLLRARIHVDAARRIALLAGGLASIAACLHVAVDSHHDSAGPVACALVVVGLCAVRRPSCGPALSRTIDRLEYVALAAVIPAACWVAGVYAVVGGFSLR</sequence>
<dbReference type="GO" id="GO:0005886">
    <property type="term" value="C:plasma membrane"/>
    <property type="evidence" value="ECO:0007669"/>
    <property type="project" value="UniProtKB-SubCell"/>
</dbReference>
<dbReference type="InterPro" id="IPR024962">
    <property type="entry name" value="YukD-like"/>
</dbReference>
<proteinExistence type="inferred from homology"/>
<evidence type="ECO:0000256" key="4">
    <source>
        <dbReference type="ARBA" id="ARBA00022692"/>
    </source>
</evidence>
<reference evidence="9 10" key="1">
    <citation type="journal article" date="2019" name="Environ. Microbiol.">
        <title>Species interactions and distinct microbial communities in high Arctic permafrost affected cryosols are associated with the CH4 and CO2 gas fluxes.</title>
        <authorList>
            <person name="Altshuler I."/>
            <person name="Hamel J."/>
            <person name="Turney S."/>
            <person name="Magnuson E."/>
            <person name="Levesque R."/>
            <person name="Greer C."/>
            <person name="Whyte L.G."/>
        </authorList>
    </citation>
    <scope>NUCLEOTIDE SEQUENCE [LARGE SCALE GENOMIC DNA]</scope>
    <source>
        <strain evidence="9 10">S5.20</strain>
    </source>
</reference>
<dbReference type="NCBIfam" id="TIGR03920">
    <property type="entry name" value="T7SS_EccD"/>
    <property type="match status" value="1"/>
</dbReference>
<gene>
    <name evidence="9" type="primary">eccD</name>
    <name evidence="9" type="ORF">EAH80_12580</name>
</gene>
<evidence type="ECO:0000256" key="2">
    <source>
        <dbReference type="ARBA" id="ARBA00006162"/>
    </source>
</evidence>
<dbReference type="EMBL" id="RCZG01000004">
    <property type="protein sequence ID" value="TPG34396.1"/>
    <property type="molecule type" value="Genomic_DNA"/>
</dbReference>
<keyword evidence="6 7" id="KW-0472">Membrane</keyword>
<dbReference type="Pfam" id="PF19053">
    <property type="entry name" value="EccD"/>
    <property type="match status" value="1"/>
</dbReference>
<evidence type="ECO:0000313" key="10">
    <source>
        <dbReference type="Proteomes" id="UP000320095"/>
    </source>
</evidence>
<evidence type="ECO:0000256" key="6">
    <source>
        <dbReference type="ARBA" id="ARBA00023136"/>
    </source>
</evidence>
<dbReference type="Proteomes" id="UP000320095">
    <property type="component" value="Unassembled WGS sequence"/>
</dbReference>
<comment type="subcellular location">
    <subcellularLocation>
        <location evidence="1">Cell membrane</location>
        <topology evidence="1">Multi-pass membrane protein</topology>
    </subcellularLocation>
</comment>
<evidence type="ECO:0000259" key="8">
    <source>
        <dbReference type="Pfam" id="PF19053"/>
    </source>
</evidence>
<feature type="transmembrane region" description="Helical" evidence="7">
    <location>
        <begin position="310"/>
        <end position="330"/>
    </location>
</feature>
<feature type="transmembrane region" description="Helical" evidence="7">
    <location>
        <begin position="140"/>
        <end position="160"/>
    </location>
</feature>
<dbReference type="RefSeq" id="WP_140690987.1">
    <property type="nucleotide sequence ID" value="NZ_RCZG01000004.1"/>
</dbReference>
<dbReference type="AlphaFoldDB" id="A0A502ED28"/>
<accession>A0A502ED28</accession>
<keyword evidence="10" id="KW-1185">Reference proteome</keyword>
<protein>
    <submittedName>
        <fullName evidence="9">Type VII secretion integral membrane protein EccD</fullName>
    </submittedName>
</protein>
<dbReference type="Gene3D" id="3.10.20.90">
    <property type="entry name" value="Phosphatidylinositol 3-kinase Catalytic Subunit, Chain A, domain 1"/>
    <property type="match status" value="1"/>
</dbReference>
<feature type="domain" description="EccD-like transmembrane" evidence="8">
    <location>
        <begin position="121"/>
        <end position="422"/>
    </location>
</feature>